<dbReference type="AlphaFoldDB" id="A0A5C3QDK9"/>
<protein>
    <submittedName>
        <fullName evidence="1">Uncharacterized protein</fullName>
    </submittedName>
</protein>
<evidence type="ECO:0000313" key="1">
    <source>
        <dbReference type="EMBL" id="TFL00146.1"/>
    </source>
</evidence>
<reference evidence="1 2" key="1">
    <citation type="journal article" date="2019" name="Nat. Ecol. Evol.">
        <title>Megaphylogeny resolves global patterns of mushroom evolution.</title>
        <authorList>
            <person name="Varga T."/>
            <person name="Krizsan K."/>
            <person name="Foldi C."/>
            <person name="Dima B."/>
            <person name="Sanchez-Garcia M."/>
            <person name="Sanchez-Ramirez S."/>
            <person name="Szollosi G.J."/>
            <person name="Szarkandi J.G."/>
            <person name="Papp V."/>
            <person name="Albert L."/>
            <person name="Andreopoulos W."/>
            <person name="Angelini C."/>
            <person name="Antonin V."/>
            <person name="Barry K.W."/>
            <person name="Bougher N.L."/>
            <person name="Buchanan P."/>
            <person name="Buyck B."/>
            <person name="Bense V."/>
            <person name="Catcheside P."/>
            <person name="Chovatia M."/>
            <person name="Cooper J."/>
            <person name="Damon W."/>
            <person name="Desjardin D."/>
            <person name="Finy P."/>
            <person name="Geml J."/>
            <person name="Haridas S."/>
            <person name="Hughes K."/>
            <person name="Justo A."/>
            <person name="Karasinski D."/>
            <person name="Kautmanova I."/>
            <person name="Kiss B."/>
            <person name="Kocsube S."/>
            <person name="Kotiranta H."/>
            <person name="LaButti K.M."/>
            <person name="Lechner B.E."/>
            <person name="Liimatainen K."/>
            <person name="Lipzen A."/>
            <person name="Lukacs Z."/>
            <person name="Mihaltcheva S."/>
            <person name="Morgado L.N."/>
            <person name="Niskanen T."/>
            <person name="Noordeloos M.E."/>
            <person name="Ohm R.A."/>
            <person name="Ortiz-Santana B."/>
            <person name="Ovrebo C."/>
            <person name="Racz N."/>
            <person name="Riley R."/>
            <person name="Savchenko A."/>
            <person name="Shiryaev A."/>
            <person name="Soop K."/>
            <person name="Spirin V."/>
            <person name="Szebenyi C."/>
            <person name="Tomsovsky M."/>
            <person name="Tulloss R.E."/>
            <person name="Uehling J."/>
            <person name="Grigoriev I.V."/>
            <person name="Vagvolgyi C."/>
            <person name="Papp T."/>
            <person name="Martin F.M."/>
            <person name="Miettinen O."/>
            <person name="Hibbett D.S."/>
            <person name="Nagy L.G."/>
        </authorList>
    </citation>
    <scope>NUCLEOTIDE SEQUENCE [LARGE SCALE GENOMIC DNA]</scope>
    <source>
        <strain evidence="1 2">CBS 309.79</strain>
    </source>
</reference>
<dbReference type="EMBL" id="ML178830">
    <property type="protein sequence ID" value="TFL00146.1"/>
    <property type="molecule type" value="Genomic_DNA"/>
</dbReference>
<sequence>MLLINKNSEEWYIPSSAPDEVKITTLGDFVIVGLEGGINYCLYTPTPPPSYTLPLRPSLSRSHPRCALDRLDGQQRTSLLRANHRPTLFHHHRPPRIRHLVQLPLPPRPLLHLALYQSLRRCAALRLGSRRKTRERAWIAVWMNHWRTAVLRQSARRQTL</sequence>
<keyword evidence="2" id="KW-1185">Reference proteome</keyword>
<dbReference type="Proteomes" id="UP000305067">
    <property type="component" value="Unassembled WGS sequence"/>
</dbReference>
<evidence type="ECO:0000313" key="2">
    <source>
        <dbReference type="Proteomes" id="UP000305067"/>
    </source>
</evidence>
<accession>A0A5C3QDK9</accession>
<proteinExistence type="predicted"/>
<gene>
    <name evidence="1" type="ORF">BDV98DRAFT_120563</name>
</gene>
<organism evidence="1 2">
    <name type="scientific">Pterulicium gracile</name>
    <dbReference type="NCBI Taxonomy" id="1884261"/>
    <lineage>
        <taxon>Eukaryota</taxon>
        <taxon>Fungi</taxon>
        <taxon>Dikarya</taxon>
        <taxon>Basidiomycota</taxon>
        <taxon>Agaricomycotina</taxon>
        <taxon>Agaricomycetes</taxon>
        <taxon>Agaricomycetidae</taxon>
        <taxon>Agaricales</taxon>
        <taxon>Pleurotineae</taxon>
        <taxon>Pterulaceae</taxon>
        <taxon>Pterulicium</taxon>
    </lineage>
</organism>
<name>A0A5C3QDK9_9AGAR</name>